<sequence length="84" mass="8636">MTPPLAVNQLANKLPPALSINPPFRKLTASPPALPLFTSVFEAFSVIAPPALDKVAKLANTSAEALLDALPPTTALTLSAPPPV</sequence>
<accession>A0A158ELD5</accession>
<reference evidence="1" key="1">
    <citation type="submission" date="2016-01" db="EMBL/GenBank/DDBJ databases">
        <authorList>
            <person name="Peeters C."/>
        </authorList>
    </citation>
    <scope>NUCLEOTIDE SEQUENCE</scope>
    <source>
        <strain evidence="1">LMG 29321</strain>
    </source>
</reference>
<protein>
    <submittedName>
        <fullName evidence="1">Uncharacterized protein</fullName>
    </submittedName>
</protein>
<keyword evidence="2" id="KW-1185">Reference proteome</keyword>
<dbReference type="EMBL" id="FCOX02000266">
    <property type="protein sequence ID" value="SAL07614.1"/>
    <property type="molecule type" value="Genomic_DNA"/>
</dbReference>
<organism evidence="1 2">
    <name type="scientific">Caballeronia calidae</name>
    <dbReference type="NCBI Taxonomy" id="1777139"/>
    <lineage>
        <taxon>Bacteria</taxon>
        <taxon>Pseudomonadati</taxon>
        <taxon>Pseudomonadota</taxon>
        <taxon>Betaproteobacteria</taxon>
        <taxon>Burkholderiales</taxon>
        <taxon>Burkholderiaceae</taxon>
        <taxon>Caballeronia</taxon>
    </lineage>
</organism>
<name>A0A158ELD5_9BURK</name>
<evidence type="ECO:0000313" key="2">
    <source>
        <dbReference type="Proteomes" id="UP000071859"/>
    </source>
</evidence>
<gene>
    <name evidence="1" type="ORF">AWB78_08657</name>
</gene>
<dbReference type="Proteomes" id="UP000071859">
    <property type="component" value="Unassembled WGS sequence"/>
</dbReference>
<evidence type="ECO:0000313" key="1">
    <source>
        <dbReference type="EMBL" id="SAL07614.1"/>
    </source>
</evidence>
<comment type="caution">
    <text evidence="1">The sequence shown here is derived from an EMBL/GenBank/DDBJ whole genome shotgun (WGS) entry which is preliminary data.</text>
</comment>
<proteinExistence type="predicted"/>
<dbReference type="AlphaFoldDB" id="A0A158ELD5"/>